<dbReference type="GO" id="GO:0004622">
    <property type="term" value="F:phosphatidylcholine lysophospholipase activity"/>
    <property type="evidence" value="ECO:0007669"/>
    <property type="project" value="TreeGrafter"/>
</dbReference>
<evidence type="ECO:0000259" key="3">
    <source>
        <dbReference type="Pfam" id="PF13472"/>
    </source>
</evidence>
<dbReference type="Gene3D" id="2.130.10.130">
    <property type="entry name" value="Integrin alpha, N-terminal"/>
    <property type="match status" value="2"/>
</dbReference>
<dbReference type="InterPro" id="IPR028994">
    <property type="entry name" value="Integrin_alpha_N"/>
</dbReference>
<reference evidence="4" key="1">
    <citation type="journal article" date="2023" name="Access Microbiol">
        <title>De-novo genome assembly for Akanthomyces muscarius, a biocontrol agent of insect agricultural pests.</title>
        <authorList>
            <person name="Erdos Z."/>
            <person name="Studholme D.J."/>
            <person name="Raymond B."/>
            <person name="Sharma M."/>
        </authorList>
    </citation>
    <scope>NUCLEOTIDE SEQUENCE</scope>
    <source>
        <strain evidence="4">Ve6</strain>
    </source>
</reference>
<dbReference type="SUPFAM" id="SSF52266">
    <property type="entry name" value="SGNH hydrolase"/>
    <property type="match status" value="1"/>
</dbReference>
<dbReference type="Gene3D" id="3.40.50.1110">
    <property type="entry name" value="SGNH hydrolase"/>
    <property type="match status" value="1"/>
</dbReference>
<dbReference type="InterPro" id="IPR051532">
    <property type="entry name" value="Ester_Hydrolysis_Enzymes"/>
</dbReference>
<keyword evidence="1 2" id="KW-0732">Signal</keyword>
<proteinExistence type="predicted"/>
<dbReference type="Pfam" id="PF13517">
    <property type="entry name" value="FG-GAP_3"/>
    <property type="match status" value="3"/>
</dbReference>
<dbReference type="EMBL" id="JAJHUN010000010">
    <property type="protein sequence ID" value="KAJ4148342.1"/>
    <property type="molecule type" value="Genomic_DNA"/>
</dbReference>
<name>A0A9W8UJM9_AKAMU</name>
<evidence type="ECO:0000256" key="2">
    <source>
        <dbReference type="SAM" id="SignalP"/>
    </source>
</evidence>
<dbReference type="GeneID" id="80889976"/>
<dbReference type="PANTHER" id="PTHR30383:SF5">
    <property type="entry name" value="SGNH HYDROLASE-TYPE ESTERASE DOMAIN-CONTAINING PROTEIN"/>
    <property type="match status" value="1"/>
</dbReference>
<accession>A0A9W8UJM9</accession>
<dbReference type="InterPro" id="IPR036514">
    <property type="entry name" value="SGNH_hydro_sf"/>
</dbReference>
<protein>
    <recommendedName>
        <fullName evidence="3">SGNH hydrolase-type esterase domain-containing protein</fullName>
    </recommendedName>
</protein>
<feature type="domain" description="SGNH hydrolase-type esterase" evidence="3">
    <location>
        <begin position="51"/>
        <end position="238"/>
    </location>
</feature>
<dbReference type="KEGG" id="amus:LMH87_002817"/>
<dbReference type="CDD" id="cd01833">
    <property type="entry name" value="XynB_like"/>
    <property type="match status" value="1"/>
</dbReference>
<dbReference type="InterPro" id="IPR013517">
    <property type="entry name" value="FG-GAP"/>
</dbReference>
<feature type="signal peptide" evidence="2">
    <location>
        <begin position="1"/>
        <end position="17"/>
    </location>
</feature>
<dbReference type="SUPFAM" id="SSF69318">
    <property type="entry name" value="Integrin alpha N-terminal domain"/>
    <property type="match status" value="2"/>
</dbReference>
<gene>
    <name evidence="4" type="ORF">LMH87_002817</name>
</gene>
<sequence length="888" mass="95126">MRLHWAVAAAVLPVSLALPAPTADGDTILQFKSTPAGKQIANGLDLRILPVGDSITVGYGSDIGGDGDGYRRQLWNDLSGNKVVFAGTETSGTMEDGYFAAWSGMTIQFIADHIESSLEQRPNVVLVAAGTNDMNPNPNISTEGNDPAQAADRLGNLIDKIIDKCPDATVLVAMIIDTCDPAQEPRTQQYQRLIPNVVLKRKNAGHHVLAVDFTTFVPRYGKDILRDCIHPTDSGYKLMGDYWYDFMTQIPSGWIQSPIGRAPNRPALGDSNLNGGIDNNIPPPDFGKSPIDSKPGGSYHNVRDWAVGDGAAKCNLNPTWKATGKIAEGLLGHNGDWKFHKRWQRAGEVASGLGLDSAQVRLHDMNGDGKSDYVWIDPNTGEIKCWLNNLPEPWSPAGTNNSIIGSGVGRGQTVYLADMNGDGMDDYLVVNPRNGAVRVFWNYGPDDTWVNGWKFVDGGVIASGVPHANLATLRFPDINGDGRADYVYVGKGGSLVHWLNVGSVGGADVVFHNQKGIATGVGLDDFSKLVFADMNGDGRDDYLIWDDDGGLSGFLNQHTNSEGVPLYINQGGAKSICDGFGHAPNTTWLADMDGDGKDDYVFVGDNGSLSVWYNRGTTDDSMAIDGLRFADITGGQGQDYVWVDPKTGAPIVYSNQSDSWEPVNNGHTIAAGAAPGSQVVFGDIDGDGYDDYLVIHPDTGALTAYLLVPSGGGESRYGGYLYNPIGQIASGLGPGKNVRIADIDGDGRDDYIFLSETGGTTIYRNMYGPDTGPDSHYAALPQADASGIDQRPEEISFYDIDGDGKADYVWTRPLDGQVQVWLNMYPQLPAWRHIGVVKDGVGTSGANTRFAQLTGTTQQPGSGRADYVAVDPTTGAIAAWLNGCDDRA</sequence>
<dbReference type="PANTHER" id="PTHR30383">
    <property type="entry name" value="THIOESTERASE 1/PROTEASE 1/LYSOPHOSPHOLIPASE L1"/>
    <property type="match status" value="1"/>
</dbReference>
<dbReference type="InterPro" id="IPR013830">
    <property type="entry name" value="SGNH_hydro"/>
</dbReference>
<evidence type="ECO:0000256" key="1">
    <source>
        <dbReference type="ARBA" id="ARBA00022729"/>
    </source>
</evidence>
<dbReference type="AlphaFoldDB" id="A0A9W8UJM9"/>
<organism evidence="4 5">
    <name type="scientific">Akanthomyces muscarius</name>
    <name type="common">Entomopathogenic fungus</name>
    <name type="synonym">Lecanicillium muscarium</name>
    <dbReference type="NCBI Taxonomy" id="2231603"/>
    <lineage>
        <taxon>Eukaryota</taxon>
        <taxon>Fungi</taxon>
        <taxon>Dikarya</taxon>
        <taxon>Ascomycota</taxon>
        <taxon>Pezizomycotina</taxon>
        <taxon>Sordariomycetes</taxon>
        <taxon>Hypocreomycetidae</taxon>
        <taxon>Hypocreales</taxon>
        <taxon>Cordycipitaceae</taxon>
        <taxon>Akanthomyces</taxon>
    </lineage>
</organism>
<dbReference type="RefSeq" id="XP_056051283.1">
    <property type="nucleotide sequence ID" value="XM_056194335.1"/>
</dbReference>
<feature type="chain" id="PRO_5040742670" description="SGNH hydrolase-type esterase domain-containing protein" evidence="2">
    <location>
        <begin position="18"/>
        <end position="888"/>
    </location>
</feature>
<dbReference type="Proteomes" id="UP001144673">
    <property type="component" value="Chromosome 3"/>
</dbReference>
<evidence type="ECO:0000313" key="5">
    <source>
        <dbReference type="Proteomes" id="UP001144673"/>
    </source>
</evidence>
<comment type="caution">
    <text evidence="4">The sequence shown here is derived from an EMBL/GenBank/DDBJ whole genome shotgun (WGS) entry which is preliminary data.</text>
</comment>
<keyword evidence="5" id="KW-1185">Reference proteome</keyword>
<dbReference type="Pfam" id="PF13472">
    <property type="entry name" value="Lipase_GDSL_2"/>
    <property type="match status" value="1"/>
</dbReference>
<evidence type="ECO:0000313" key="4">
    <source>
        <dbReference type="EMBL" id="KAJ4148342.1"/>
    </source>
</evidence>